<dbReference type="PANTHER" id="PTHR21107:SF2">
    <property type="entry name" value="CYTOCHROME C OXIDASE ASSEMBLY PROTEIN COX19"/>
    <property type="match status" value="1"/>
</dbReference>
<evidence type="ECO:0000256" key="1">
    <source>
        <dbReference type="ARBA" id="ARBA00004496"/>
    </source>
</evidence>
<feature type="compositionally biased region" description="Pro residues" evidence="7">
    <location>
        <begin position="168"/>
        <end position="187"/>
    </location>
</feature>
<evidence type="ECO:0000256" key="3">
    <source>
        <dbReference type="ARBA" id="ARBA00023157"/>
    </source>
</evidence>
<keyword evidence="6" id="KW-0175">Coiled coil</keyword>
<dbReference type="Pfam" id="PF06747">
    <property type="entry name" value="CHCH"/>
    <property type="match status" value="1"/>
</dbReference>
<feature type="coiled-coil region" evidence="6">
    <location>
        <begin position="260"/>
        <end position="294"/>
    </location>
</feature>
<organism evidence="9 10">
    <name type="scientific">Leucocoprinus birnbaumii</name>
    <dbReference type="NCBI Taxonomy" id="56174"/>
    <lineage>
        <taxon>Eukaryota</taxon>
        <taxon>Fungi</taxon>
        <taxon>Dikarya</taxon>
        <taxon>Basidiomycota</taxon>
        <taxon>Agaricomycotina</taxon>
        <taxon>Agaricomycetes</taxon>
        <taxon>Agaricomycetidae</taxon>
        <taxon>Agaricales</taxon>
        <taxon>Agaricineae</taxon>
        <taxon>Agaricaceae</taxon>
        <taxon>Leucocoprinus</taxon>
    </lineage>
</organism>
<name>A0AAD5YVF6_9AGAR</name>
<dbReference type="GO" id="GO:0003700">
    <property type="term" value="F:DNA-binding transcription factor activity"/>
    <property type="evidence" value="ECO:0007669"/>
    <property type="project" value="InterPro"/>
</dbReference>
<proteinExistence type="inferred from homology"/>
<feature type="compositionally biased region" description="Polar residues" evidence="7">
    <location>
        <begin position="455"/>
        <end position="475"/>
    </location>
</feature>
<feature type="region of interest" description="Disordered" evidence="7">
    <location>
        <begin position="166"/>
        <end position="248"/>
    </location>
</feature>
<comment type="subcellular location">
    <subcellularLocation>
        <location evidence="1">Cytoplasm</location>
    </subcellularLocation>
</comment>
<gene>
    <name evidence="9" type="ORF">NP233_g6555</name>
</gene>
<feature type="region of interest" description="Disordered" evidence="7">
    <location>
        <begin position="453"/>
        <end position="475"/>
    </location>
</feature>
<feature type="compositionally biased region" description="Acidic residues" evidence="7">
    <location>
        <begin position="353"/>
        <end position="363"/>
    </location>
</feature>
<evidence type="ECO:0000259" key="8">
    <source>
        <dbReference type="PROSITE" id="PS50217"/>
    </source>
</evidence>
<feature type="region of interest" description="Disordered" evidence="7">
    <location>
        <begin position="1"/>
        <end position="21"/>
    </location>
</feature>
<dbReference type="PROSITE" id="PS00036">
    <property type="entry name" value="BZIP_BASIC"/>
    <property type="match status" value="1"/>
</dbReference>
<feature type="domain" description="BZIP" evidence="8">
    <location>
        <begin position="239"/>
        <end position="293"/>
    </location>
</feature>
<dbReference type="GO" id="GO:0005758">
    <property type="term" value="C:mitochondrial intermembrane space"/>
    <property type="evidence" value="ECO:0007669"/>
    <property type="project" value="TreeGrafter"/>
</dbReference>
<keyword evidence="2" id="KW-0963">Cytoplasm</keyword>
<dbReference type="InterPro" id="IPR004827">
    <property type="entry name" value="bZIP"/>
</dbReference>
<accession>A0AAD5YVF6</accession>
<sequence length="475" mass="51826">MPVPMHEEKGKLELRTTSPKVREELEHWEHLVFSFEMDKGNEQSHSGGINRGQQSSRRPRRSRSTTSSNQLPNTSGSGSQDADLLAQLAATGATTELDNSLAQLLNSNPYPPASIAPPGYPNHFFPYGGMGYPQLPPVSSLDFAWNQIAQQQQVHPMYNLPLSTPLHPSLPFPNPLQNTPLPPPVPQPQQGNRGGRSGSTSSQPAQARAPSISASSPTASTSSPTAEAESEPEQAAIAEEKRRRNTAASARFRIKKKQRTINLERSVSDLSGRAEELEKEVADLRRENGWLKEIVMLKSSRYASAASAEQRMALGQAVKDAGIDLSAQSAGQASTSTPGASSSRPATQPSEVPSEEESDEEPSGVDRKGKERLIDLFLMSFGRPPSINIGFKPTAPDRGSFPLDHYGECKVMMTAYMKCLKENESNSTPCRALSRDYLDCRMQKGLMERDEWSNLGLQNVDSKKTGNTPESTQKS</sequence>
<comment type="similarity">
    <text evidence="5">Belongs to the COX19 family.</text>
</comment>
<keyword evidence="10" id="KW-1185">Reference proteome</keyword>
<evidence type="ECO:0000256" key="6">
    <source>
        <dbReference type="SAM" id="Coils"/>
    </source>
</evidence>
<dbReference type="CDD" id="cd14705">
    <property type="entry name" value="bZIP_Zip1"/>
    <property type="match status" value="1"/>
</dbReference>
<evidence type="ECO:0000256" key="7">
    <source>
        <dbReference type="SAM" id="MobiDB-lite"/>
    </source>
</evidence>
<dbReference type="AlphaFoldDB" id="A0AAD5YVF6"/>
<feature type="compositionally biased region" description="Polar residues" evidence="7">
    <location>
        <begin position="69"/>
        <end position="79"/>
    </location>
</feature>
<reference evidence="9" key="1">
    <citation type="submission" date="2022-07" db="EMBL/GenBank/DDBJ databases">
        <title>Genome Sequence of Leucocoprinus birnbaumii.</title>
        <authorList>
            <person name="Buettner E."/>
        </authorList>
    </citation>
    <scope>NUCLEOTIDE SEQUENCE</scope>
    <source>
        <strain evidence="9">VT141</strain>
    </source>
</reference>
<keyword evidence="3" id="KW-1015">Disulfide bond</keyword>
<evidence type="ECO:0000256" key="2">
    <source>
        <dbReference type="ARBA" id="ARBA00022490"/>
    </source>
</evidence>
<feature type="compositionally biased region" description="Low complexity" evidence="7">
    <location>
        <begin position="198"/>
        <end position="237"/>
    </location>
</feature>
<dbReference type="InterPro" id="IPR010625">
    <property type="entry name" value="CHCH"/>
</dbReference>
<dbReference type="PROSITE" id="PS50217">
    <property type="entry name" value="BZIP"/>
    <property type="match status" value="1"/>
</dbReference>
<dbReference type="Gene3D" id="1.20.5.170">
    <property type="match status" value="1"/>
</dbReference>
<evidence type="ECO:0000313" key="10">
    <source>
        <dbReference type="Proteomes" id="UP001213000"/>
    </source>
</evidence>
<dbReference type="InterPro" id="IPR051383">
    <property type="entry name" value="COX19"/>
</dbReference>
<feature type="region of interest" description="Disordered" evidence="7">
    <location>
        <begin position="40"/>
        <end position="80"/>
    </location>
</feature>
<feature type="compositionally biased region" description="Polar residues" evidence="7">
    <location>
        <begin position="43"/>
        <end position="54"/>
    </location>
</feature>
<dbReference type="EMBL" id="JANIEX010000433">
    <property type="protein sequence ID" value="KAJ3567156.1"/>
    <property type="molecule type" value="Genomic_DNA"/>
</dbReference>
<evidence type="ECO:0000256" key="5">
    <source>
        <dbReference type="ARBA" id="ARBA00038223"/>
    </source>
</evidence>
<dbReference type="InterPro" id="IPR046347">
    <property type="entry name" value="bZIP_sf"/>
</dbReference>
<dbReference type="Pfam" id="PF07716">
    <property type="entry name" value="bZIP_2"/>
    <property type="match status" value="1"/>
</dbReference>
<comment type="function">
    <text evidence="4">Required for the assembly of mitochondrial cytochrome c oxidase.</text>
</comment>
<dbReference type="Proteomes" id="UP001213000">
    <property type="component" value="Unassembled WGS sequence"/>
</dbReference>
<feature type="region of interest" description="Disordered" evidence="7">
    <location>
        <begin position="328"/>
        <end position="369"/>
    </location>
</feature>
<dbReference type="SMART" id="SM00338">
    <property type="entry name" value="BRLZ"/>
    <property type="match status" value="1"/>
</dbReference>
<protein>
    <recommendedName>
        <fullName evidence="8">BZIP domain-containing protein</fullName>
    </recommendedName>
</protein>
<evidence type="ECO:0000256" key="4">
    <source>
        <dbReference type="ARBA" id="ARBA00037279"/>
    </source>
</evidence>
<feature type="compositionally biased region" description="Polar residues" evidence="7">
    <location>
        <begin position="338"/>
        <end position="348"/>
    </location>
</feature>
<feature type="compositionally biased region" description="Low complexity" evidence="7">
    <location>
        <begin position="328"/>
        <end position="337"/>
    </location>
</feature>
<dbReference type="PROSITE" id="PS51808">
    <property type="entry name" value="CHCH"/>
    <property type="match status" value="1"/>
</dbReference>
<comment type="caution">
    <text evidence="9">The sequence shown here is derived from an EMBL/GenBank/DDBJ whole genome shotgun (WGS) entry which is preliminary data.</text>
</comment>
<dbReference type="PANTHER" id="PTHR21107">
    <property type="entry name" value="CYTOCHROME C OXIDASE ASSEMBLY PROTEIN COX19"/>
    <property type="match status" value="1"/>
</dbReference>
<dbReference type="SUPFAM" id="SSF57959">
    <property type="entry name" value="Leucine zipper domain"/>
    <property type="match status" value="1"/>
</dbReference>
<evidence type="ECO:0000313" key="9">
    <source>
        <dbReference type="EMBL" id="KAJ3567156.1"/>
    </source>
</evidence>
<dbReference type="GO" id="GO:0033617">
    <property type="term" value="P:mitochondrial respiratory chain complex IV assembly"/>
    <property type="evidence" value="ECO:0007669"/>
    <property type="project" value="TreeGrafter"/>
</dbReference>